<evidence type="ECO:0000256" key="1">
    <source>
        <dbReference type="ARBA" id="ARBA00022614"/>
    </source>
</evidence>
<keyword evidence="6" id="KW-1185">Reference proteome</keyword>
<keyword evidence="5" id="KW-0808">Transferase</keyword>
<gene>
    <name evidence="5" type="ORF">ACFPTR_02480</name>
</gene>
<proteinExistence type="predicted"/>
<dbReference type="PROSITE" id="PS51450">
    <property type="entry name" value="LRR"/>
    <property type="match status" value="7"/>
</dbReference>
<evidence type="ECO:0000259" key="4">
    <source>
        <dbReference type="Pfam" id="PF13290"/>
    </source>
</evidence>
<dbReference type="SMART" id="SM00365">
    <property type="entry name" value="LRR_SD22"/>
    <property type="match status" value="7"/>
</dbReference>
<dbReference type="InterPro" id="IPR014867">
    <property type="entry name" value="Spore_coat_CotH_CotH2/3/7"/>
</dbReference>
<dbReference type="GO" id="GO:0016301">
    <property type="term" value="F:kinase activity"/>
    <property type="evidence" value="ECO:0007669"/>
    <property type="project" value="UniProtKB-KW"/>
</dbReference>
<name>A0ABW0U475_9BACI</name>
<accession>A0ABW0U475</accession>
<keyword evidence="3" id="KW-1133">Transmembrane helix</keyword>
<dbReference type="Pfam" id="PF12799">
    <property type="entry name" value="LRR_4"/>
    <property type="match status" value="3"/>
</dbReference>
<keyword evidence="3" id="KW-0812">Transmembrane</keyword>
<dbReference type="Pfam" id="PF13290">
    <property type="entry name" value="CHB_HEX_C_1"/>
    <property type="match status" value="1"/>
</dbReference>
<reference evidence="6" key="1">
    <citation type="journal article" date="2019" name="Int. J. Syst. Evol. Microbiol.">
        <title>The Global Catalogue of Microorganisms (GCM) 10K type strain sequencing project: providing services to taxonomists for standard genome sequencing and annotation.</title>
        <authorList>
            <consortium name="The Broad Institute Genomics Platform"/>
            <consortium name="The Broad Institute Genome Sequencing Center for Infectious Disease"/>
            <person name="Wu L."/>
            <person name="Ma J."/>
        </authorList>
    </citation>
    <scope>NUCLEOTIDE SEQUENCE [LARGE SCALE GENOMIC DNA]</scope>
    <source>
        <strain evidence="6">CGMCC 1.15790</strain>
    </source>
</reference>
<dbReference type="RefSeq" id="WP_270896434.1">
    <property type="nucleotide sequence ID" value="NZ_JBHSPF010000015.1"/>
</dbReference>
<feature type="domain" description="GH29D-like beta-sandwich" evidence="4">
    <location>
        <begin position="260"/>
        <end position="321"/>
    </location>
</feature>
<dbReference type="InterPro" id="IPR001611">
    <property type="entry name" value="Leu-rich_rpt"/>
</dbReference>
<protein>
    <submittedName>
        <fullName evidence="5">CotH kinase family protein</fullName>
    </submittedName>
</protein>
<dbReference type="InterPro" id="IPR025875">
    <property type="entry name" value="Leu-rich_rpt_4"/>
</dbReference>
<dbReference type="InterPro" id="IPR059177">
    <property type="entry name" value="GH29D-like_dom"/>
</dbReference>
<dbReference type="SMART" id="SM00369">
    <property type="entry name" value="LRR_TYP"/>
    <property type="match status" value="5"/>
</dbReference>
<dbReference type="PANTHER" id="PTHR46652">
    <property type="entry name" value="LEUCINE-RICH REPEAT AND IQ DOMAIN-CONTAINING PROTEIN 1-RELATED"/>
    <property type="match status" value="1"/>
</dbReference>
<keyword evidence="5" id="KW-0418">Kinase</keyword>
<keyword evidence="3" id="KW-0472">Membrane</keyword>
<keyword evidence="1" id="KW-0433">Leucine-rich repeat</keyword>
<sequence length="907" mass="103887">MKRTYGKVTILIIALLLFIGGVYWFSEQRVESTLTFLDKELEEAILDAAQIEVDDSDPTVALRQIESLDLSDRHLTSLEGIEYLSNLRELNLSHNHIEDLSPLSKLRNLTSLDLSYNQLESIDSLQNPSLEHLSLEHNRLTDIRPVKELGHLQTLNMNHNLIHSLEPLTNLSYLKTLYAKGNQITSIDPLQQVTTLQALDISYNNITQLDPIANHTHLVKELRIAGNPIESIRPILSYADRLQASDIGELALFVDVSERGGIKDESVTVTLSLPYESEARIFYTLDGSTPDEHSTLYEEPITITENTVLSAVAILPDGTTGEEVRETYLFHVDHDLPVFSLSTDPDHLFDEEKGIYVPGVNFNRKTSSPSSTGNYAMRGREWEREAKLELFSEDHRRAFSQRVGIRIHGGESRANEQKSFRIYARDSYGNDVISYPLFGEEETSHFKTFLLRNSGNDYNKTFFRDGFLQELVRPYLNVETQLYEPAVLYVNGEYWGIYNIRERFDEDYFETVHGIKKENLDHIENNGEIQSGRSHEWARLMDYLREHDLKNDEHFAYVEEMIDIDHALDYFITQIYVRNTDWPGNNHQMYQDRTAKDSKWRWLLYDLDFGFGRFGGPDAYRHHSLQQATEAGNDAMPNPDWSTLVLRSLLENEAVKDQFIQRMMVYADSVFAPERIERQLDMFRKRIEKEMPAHMERWETIPSMEAWQSNIEIMKQFAVERPHYVRLHLADYFGLDGVGKVTMDAKLAAHLSVGGRNLCLREDTCCGTFYWMTNVALPLEYEGKRVQITSSNPSVAFVDEQSNTLTLKEEGEATLDIANEAGEPLGEIKILVNHYDITEKKLAVGEEIPLDGGPWLTSDEAIVAIDENDSSARAEETGDVLLTKKRGNSFEEIIRVQVTDDGRGGEE</sequence>
<dbReference type="Proteomes" id="UP001596143">
    <property type="component" value="Unassembled WGS sequence"/>
</dbReference>
<organism evidence="5 6">
    <name type="scientific">Aliibacillus thermotolerans</name>
    <dbReference type="NCBI Taxonomy" id="1834418"/>
    <lineage>
        <taxon>Bacteria</taxon>
        <taxon>Bacillati</taxon>
        <taxon>Bacillota</taxon>
        <taxon>Bacilli</taxon>
        <taxon>Bacillales</taxon>
        <taxon>Bacillaceae</taxon>
        <taxon>Aliibacillus</taxon>
    </lineage>
</organism>
<evidence type="ECO:0000256" key="3">
    <source>
        <dbReference type="SAM" id="Phobius"/>
    </source>
</evidence>
<dbReference type="SUPFAM" id="SSF52058">
    <property type="entry name" value="L domain-like"/>
    <property type="match status" value="1"/>
</dbReference>
<dbReference type="PANTHER" id="PTHR46652:SF3">
    <property type="entry name" value="LEUCINE-RICH REPEAT-CONTAINING PROTEIN 9"/>
    <property type="match status" value="1"/>
</dbReference>
<keyword evidence="2" id="KW-0677">Repeat</keyword>
<evidence type="ECO:0000256" key="2">
    <source>
        <dbReference type="ARBA" id="ARBA00022737"/>
    </source>
</evidence>
<dbReference type="InterPro" id="IPR050836">
    <property type="entry name" value="SDS22/Internalin_LRR"/>
</dbReference>
<dbReference type="Pfam" id="PF08757">
    <property type="entry name" value="CotH"/>
    <property type="match status" value="1"/>
</dbReference>
<dbReference type="Gene3D" id="3.80.10.10">
    <property type="entry name" value="Ribonuclease Inhibitor"/>
    <property type="match status" value="1"/>
</dbReference>
<evidence type="ECO:0000313" key="5">
    <source>
        <dbReference type="EMBL" id="MFC5627758.1"/>
    </source>
</evidence>
<comment type="caution">
    <text evidence="5">The sequence shown here is derived from an EMBL/GenBank/DDBJ whole genome shotgun (WGS) entry which is preliminary data.</text>
</comment>
<evidence type="ECO:0000313" key="6">
    <source>
        <dbReference type="Proteomes" id="UP001596143"/>
    </source>
</evidence>
<dbReference type="InterPro" id="IPR032675">
    <property type="entry name" value="LRR_dom_sf"/>
</dbReference>
<dbReference type="InterPro" id="IPR003591">
    <property type="entry name" value="Leu-rich_rpt_typical-subtyp"/>
</dbReference>
<dbReference type="EMBL" id="JBHSPF010000015">
    <property type="protein sequence ID" value="MFC5627758.1"/>
    <property type="molecule type" value="Genomic_DNA"/>
</dbReference>
<feature type="transmembrane region" description="Helical" evidence="3">
    <location>
        <begin position="7"/>
        <end position="25"/>
    </location>
</feature>